<name>A0A656IEP2_SALE2</name>
<accession>A0A656IEP2</accession>
<comment type="caution">
    <text evidence="1">The sequence shown here is derived from an EMBL/GenBank/DDBJ whole genome shotgun (WGS) entry which is preliminary data.</text>
</comment>
<evidence type="ECO:0000313" key="2">
    <source>
        <dbReference type="Proteomes" id="UP000014535"/>
    </source>
</evidence>
<gene>
    <name evidence="1" type="ORF">A673_02973</name>
</gene>
<reference evidence="1 2" key="1">
    <citation type="submission" date="2013-04" db="EMBL/GenBank/DDBJ databases">
        <authorList>
            <person name="McClelland M."/>
            <person name="Porwollik S."/>
            <person name="Desai P."/>
            <person name="Cheng P."/>
            <person name="Wollam A."/>
            <person name="Pepin K."/>
            <person name="Palsikar V.B."/>
            <person name="Fulton L."/>
            <person name="Fulton R."/>
            <person name="Delehaunty K."/>
            <person name="Fronick C."/>
            <person name="Godfrey J."/>
            <person name="Waligorski J."/>
            <person name="Appelbaum E."/>
            <person name="Tomlinson C."/>
            <person name="Warren W."/>
            <person name="Sodergren E."/>
            <person name="Weinstock G."/>
            <person name="Wilson R.K."/>
        </authorList>
    </citation>
    <scope>NUCLEOTIDE SEQUENCE [LARGE SCALE GENOMIC DNA]</scope>
    <source>
        <strain evidence="1 2">2009K0958</strain>
    </source>
</reference>
<dbReference type="Proteomes" id="UP000014535">
    <property type="component" value="Unassembled WGS sequence"/>
</dbReference>
<dbReference type="EMBL" id="ATFT01000057">
    <property type="protein sequence ID" value="EPI68218.1"/>
    <property type="molecule type" value="Genomic_DNA"/>
</dbReference>
<evidence type="ECO:0000313" key="1">
    <source>
        <dbReference type="EMBL" id="EPI68218.1"/>
    </source>
</evidence>
<organism evidence="1 2">
    <name type="scientific">Salmonella enteritidis (strain 2009K0958)</name>
    <dbReference type="NCBI Taxonomy" id="1192586"/>
    <lineage>
        <taxon>Bacteria</taxon>
        <taxon>Pseudomonadati</taxon>
        <taxon>Pseudomonadota</taxon>
        <taxon>Gammaproteobacteria</taxon>
        <taxon>Enterobacterales</taxon>
        <taxon>Enterobacteriaceae</taxon>
        <taxon>Salmonella</taxon>
    </lineage>
</organism>
<dbReference type="AlphaFoldDB" id="A0A656IEP2"/>
<proteinExistence type="predicted"/>
<protein>
    <submittedName>
        <fullName evidence="1">Uncharacterized protein</fullName>
    </submittedName>
</protein>
<sequence>MRFVYVGCSVSALFRLQSVNNSIYYTKSLAPVRQPGVCISVLARIKLPLF</sequence>